<dbReference type="RefSeq" id="WP_114686613.1">
    <property type="nucleotide sequence ID" value="NZ_QQNB01000001.1"/>
</dbReference>
<dbReference type="OrthoDB" id="7594790at2"/>
<dbReference type="Proteomes" id="UP000253918">
    <property type="component" value="Unassembled WGS sequence"/>
</dbReference>
<proteinExistence type="predicted"/>
<comment type="caution">
    <text evidence="2">The sequence shown here is derived from an EMBL/GenBank/DDBJ whole genome shotgun (WGS) entry which is preliminary data.</text>
</comment>
<dbReference type="EMBL" id="QQNB01000001">
    <property type="protein sequence ID" value="RDE07033.1"/>
    <property type="molecule type" value="Genomic_DNA"/>
</dbReference>
<organism evidence="2 3">
    <name type="scientific">Sphingomonas aracearum</name>
    <dbReference type="NCBI Taxonomy" id="2283317"/>
    <lineage>
        <taxon>Bacteria</taxon>
        <taxon>Pseudomonadati</taxon>
        <taxon>Pseudomonadota</taxon>
        <taxon>Alphaproteobacteria</taxon>
        <taxon>Sphingomonadales</taxon>
        <taxon>Sphingomonadaceae</taxon>
        <taxon>Sphingomonas</taxon>
    </lineage>
</organism>
<accession>A0A369VY27</accession>
<keyword evidence="3" id="KW-1185">Reference proteome</keyword>
<dbReference type="PROSITE" id="PS51257">
    <property type="entry name" value="PROKAR_LIPOPROTEIN"/>
    <property type="match status" value="1"/>
</dbReference>
<name>A0A369VY27_9SPHN</name>
<evidence type="ECO:0000256" key="1">
    <source>
        <dbReference type="SAM" id="MobiDB-lite"/>
    </source>
</evidence>
<evidence type="ECO:0000313" key="3">
    <source>
        <dbReference type="Proteomes" id="UP000253918"/>
    </source>
</evidence>
<evidence type="ECO:0000313" key="2">
    <source>
        <dbReference type="EMBL" id="RDE07033.1"/>
    </source>
</evidence>
<evidence type="ECO:0008006" key="4">
    <source>
        <dbReference type="Google" id="ProtNLM"/>
    </source>
</evidence>
<feature type="region of interest" description="Disordered" evidence="1">
    <location>
        <begin position="133"/>
        <end position="165"/>
    </location>
</feature>
<sequence>MRLLLLAPALLLAACDRSGTGTTLSINADAGADNGFVATVSNQGEVAISSPVFSGKLKLPKLDMDAEDFDMNGVHLYPGSRITGIDVQSRGNGGDKGDGRVRVSFSSPAAPQKVLGWFQERLNHAGYKVTPQENDLIGTTDDNKPFRMELAPTGEDKARGTILIG</sequence>
<protein>
    <recommendedName>
        <fullName evidence="4">Lipoprotein</fullName>
    </recommendedName>
</protein>
<reference evidence="2 3" key="1">
    <citation type="submission" date="2018-07" db="EMBL/GenBank/DDBJ databases">
        <title>a novel species of Sphingomonas isolated from the rhizosphere soil of Araceae plant.</title>
        <authorList>
            <person name="Zhiyong W."/>
            <person name="Qinglan Z."/>
            <person name="Zhiwei F."/>
            <person name="Ding X."/>
            <person name="Gejiao W."/>
            <person name="Shixue Z."/>
        </authorList>
    </citation>
    <scope>NUCLEOTIDE SEQUENCE [LARGE SCALE GENOMIC DNA]</scope>
    <source>
        <strain evidence="2 3">WZY 27</strain>
    </source>
</reference>
<gene>
    <name evidence="2" type="ORF">DVW87_05090</name>
</gene>
<dbReference type="AlphaFoldDB" id="A0A369VY27"/>